<sequence length="153" mass="17652">MDSAAAKDTTSDTSNDDPHHSKRAHDVMSANGAQVDATKPRVLKHRKKLQTQPELDDDAWKWLVEKRGCLPPTRSIIAWPELAANRSMPLNGYPATKEFAAYKLSQDPHEFRWYSYRCPPERFLDDPVTAQPLQTKSLHFLKWLSHMERYHPS</sequence>
<feature type="region of interest" description="Disordered" evidence="1">
    <location>
        <begin position="1"/>
        <end position="50"/>
    </location>
</feature>
<proteinExistence type="predicted"/>
<dbReference type="Proteomes" id="UP000008066">
    <property type="component" value="Unassembled WGS sequence"/>
</dbReference>
<dbReference type="AlphaFoldDB" id="G0S4B6"/>
<protein>
    <submittedName>
        <fullName evidence="2">Uncharacterized protein</fullName>
    </submittedName>
</protein>
<evidence type="ECO:0000256" key="1">
    <source>
        <dbReference type="SAM" id="MobiDB-lite"/>
    </source>
</evidence>
<dbReference type="OrthoDB" id="4581909at2759"/>
<gene>
    <name evidence="2" type="ORF">CTHT_0039590</name>
</gene>
<dbReference type="GeneID" id="18257997"/>
<dbReference type="HOGENOM" id="CLU_1713035_0_0_1"/>
<dbReference type="KEGG" id="cthr:CTHT_0039590"/>
<evidence type="ECO:0000313" key="3">
    <source>
        <dbReference type="Proteomes" id="UP000008066"/>
    </source>
</evidence>
<name>G0S4B6_CHATD</name>
<evidence type="ECO:0000313" key="2">
    <source>
        <dbReference type="EMBL" id="EGS22074.1"/>
    </source>
</evidence>
<dbReference type="RefSeq" id="XP_006694370.1">
    <property type="nucleotide sequence ID" value="XM_006694307.1"/>
</dbReference>
<organism evidence="3">
    <name type="scientific">Chaetomium thermophilum (strain DSM 1495 / CBS 144.50 / IMI 039719)</name>
    <name type="common">Thermochaetoides thermophila</name>
    <dbReference type="NCBI Taxonomy" id="759272"/>
    <lineage>
        <taxon>Eukaryota</taxon>
        <taxon>Fungi</taxon>
        <taxon>Dikarya</taxon>
        <taxon>Ascomycota</taxon>
        <taxon>Pezizomycotina</taxon>
        <taxon>Sordariomycetes</taxon>
        <taxon>Sordariomycetidae</taxon>
        <taxon>Sordariales</taxon>
        <taxon>Chaetomiaceae</taxon>
        <taxon>Thermochaetoides</taxon>
    </lineage>
</organism>
<reference evidence="2 3" key="1">
    <citation type="journal article" date="2011" name="Cell">
        <title>Insight into structure and assembly of the nuclear pore complex by utilizing the genome of a eukaryotic thermophile.</title>
        <authorList>
            <person name="Amlacher S."/>
            <person name="Sarges P."/>
            <person name="Flemming D."/>
            <person name="van Noort V."/>
            <person name="Kunze R."/>
            <person name="Devos D.P."/>
            <person name="Arumugam M."/>
            <person name="Bork P."/>
            <person name="Hurt E."/>
        </authorList>
    </citation>
    <scope>NUCLEOTIDE SEQUENCE [LARGE SCALE GENOMIC DNA]</scope>
    <source>
        <strain evidence="3">DSM 1495 / CBS 144.50 / IMI 039719</strain>
    </source>
</reference>
<dbReference type="EMBL" id="GL988041">
    <property type="protein sequence ID" value="EGS22074.1"/>
    <property type="molecule type" value="Genomic_DNA"/>
</dbReference>
<accession>G0S4B6</accession>
<keyword evidence="3" id="KW-1185">Reference proteome</keyword>